<dbReference type="GO" id="GO:0006741">
    <property type="term" value="P:NADP+ biosynthetic process"/>
    <property type="evidence" value="ECO:0007669"/>
    <property type="project" value="UniProtKB-UniRule"/>
</dbReference>
<evidence type="ECO:0000313" key="7">
    <source>
        <dbReference type="EMBL" id="GGE08134.1"/>
    </source>
</evidence>
<keyword evidence="8" id="KW-1185">Reference proteome</keyword>
<evidence type="ECO:0000313" key="8">
    <source>
        <dbReference type="Proteomes" id="UP000599688"/>
    </source>
</evidence>
<dbReference type="RefSeq" id="WP_188405405.1">
    <property type="nucleotide sequence ID" value="NZ_BMGL01000004.1"/>
</dbReference>
<feature type="active site" description="Proton acceptor" evidence="6">
    <location>
        <position position="72"/>
    </location>
</feature>
<comment type="function">
    <text evidence="6">Involved in the regulation of the intracellular balance of NAD and NADP, and is a key enzyme in the biosynthesis of NADP. Catalyzes specifically the phosphorylation on 2'-hydroxyl of the adenosine moiety of NAD to yield NADP.</text>
</comment>
<organism evidence="7 8">
    <name type="scientific">Psychroflexus salis</name>
    <dbReference type="NCBI Taxonomy" id="1526574"/>
    <lineage>
        <taxon>Bacteria</taxon>
        <taxon>Pseudomonadati</taxon>
        <taxon>Bacteroidota</taxon>
        <taxon>Flavobacteriia</taxon>
        <taxon>Flavobacteriales</taxon>
        <taxon>Flavobacteriaceae</taxon>
        <taxon>Psychroflexus</taxon>
    </lineage>
</organism>
<dbReference type="AlphaFoldDB" id="A0A916ZR44"/>
<evidence type="ECO:0000256" key="3">
    <source>
        <dbReference type="ARBA" id="ARBA00022857"/>
    </source>
</evidence>
<dbReference type="NCBIfam" id="NF002521">
    <property type="entry name" value="PRK01911.1"/>
    <property type="match status" value="1"/>
</dbReference>
<dbReference type="Pfam" id="PF01513">
    <property type="entry name" value="NAD_kinase"/>
    <property type="match status" value="1"/>
</dbReference>
<proteinExistence type="inferred from homology"/>
<keyword evidence="6" id="KW-0547">Nucleotide-binding</keyword>
<feature type="binding site" evidence="6">
    <location>
        <position position="212"/>
    </location>
    <ligand>
        <name>NAD(+)</name>
        <dbReference type="ChEBI" id="CHEBI:57540"/>
    </ligand>
</feature>
<dbReference type="HAMAP" id="MF_00361">
    <property type="entry name" value="NAD_kinase"/>
    <property type="match status" value="1"/>
</dbReference>
<dbReference type="SUPFAM" id="SSF111331">
    <property type="entry name" value="NAD kinase/diacylglycerol kinase-like"/>
    <property type="match status" value="1"/>
</dbReference>
<comment type="caution">
    <text evidence="7">The sequence shown here is derived from an EMBL/GenBank/DDBJ whole genome shotgun (WGS) entry which is preliminary data.</text>
</comment>
<keyword evidence="4 6" id="KW-0520">NAD</keyword>
<keyword evidence="6" id="KW-0963">Cytoplasm</keyword>
<dbReference type="InterPro" id="IPR002504">
    <property type="entry name" value="NADK"/>
</dbReference>
<feature type="binding site" evidence="6">
    <location>
        <begin position="72"/>
        <end position="73"/>
    </location>
    <ligand>
        <name>NAD(+)</name>
        <dbReference type="ChEBI" id="CHEBI:57540"/>
    </ligand>
</feature>
<dbReference type="GO" id="GO:0051287">
    <property type="term" value="F:NAD binding"/>
    <property type="evidence" value="ECO:0007669"/>
    <property type="project" value="UniProtKB-ARBA"/>
</dbReference>
<dbReference type="GO" id="GO:0046872">
    <property type="term" value="F:metal ion binding"/>
    <property type="evidence" value="ECO:0007669"/>
    <property type="project" value="UniProtKB-UniRule"/>
</dbReference>
<dbReference type="GO" id="GO:0019674">
    <property type="term" value="P:NAD+ metabolic process"/>
    <property type="evidence" value="ECO:0007669"/>
    <property type="project" value="InterPro"/>
</dbReference>
<evidence type="ECO:0000256" key="2">
    <source>
        <dbReference type="ARBA" id="ARBA00022777"/>
    </source>
</evidence>
<comment type="catalytic activity">
    <reaction evidence="5 6">
        <text>NAD(+) + ATP = ADP + NADP(+) + H(+)</text>
        <dbReference type="Rhea" id="RHEA:18629"/>
        <dbReference type="ChEBI" id="CHEBI:15378"/>
        <dbReference type="ChEBI" id="CHEBI:30616"/>
        <dbReference type="ChEBI" id="CHEBI:57540"/>
        <dbReference type="ChEBI" id="CHEBI:58349"/>
        <dbReference type="ChEBI" id="CHEBI:456216"/>
        <dbReference type="EC" id="2.7.1.23"/>
    </reaction>
</comment>
<dbReference type="EMBL" id="BMGL01000004">
    <property type="protein sequence ID" value="GGE08134.1"/>
    <property type="molecule type" value="Genomic_DNA"/>
</dbReference>
<dbReference type="PANTHER" id="PTHR20275:SF6">
    <property type="entry name" value="NAD KINASE 2, CHLOROPLASTIC"/>
    <property type="match status" value="1"/>
</dbReference>
<comment type="cofactor">
    <cofactor evidence="6">
        <name>a divalent metal cation</name>
        <dbReference type="ChEBI" id="CHEBI:60240"/>
    </cofactor>
</comment>
<reference evidence="7 8" key="1">
    <citation type="journal article" date="2014" name="Int. J. Syst. Evol. Microbiol.">
        <title>Complete genome sequence of Corynebacterium casei LMG S-19264T (=DSM 44701T), isolated from a smear-ripened cheese.</title>
        <authorList>
            <consortium name="US DOE Joint Genome Institute (JGI-PGF)"/>
            <person name="Walter F."/>
            <person name="Albersmeier A."/>
            <person name="Kalinowski J."/>
            <person name="Ruckert C."/>
        </authorList>
    </citation>
    <scope>NUCLEOTIDE SEQUENCE [LARGE SCALE GENOMIC DNA]</scope>
    <source>
        <strain evidence="7 8">CGMCC 1.12925</strain>
    </source>
</reference>
<dbReference type="Pfam" id="PF20143">
    <property type="entry name" value="NAD_kinase_C"/>
    <property type="match status" value="1"/>
</dbReference>
<evidence type="ECO:0000256" key="6">
    <source>
        <dbReference type="HAMAP-Rule" id="MF_00361"/>
    </source>
</evidence>
<comment type="subcellular location">
    <subcellularLocation>
        <location evidence="6">Cytoplasm</location>
    </subcellularLocation>
</comment>
<dbReference type="GO" id="GO:0003951">
    <property type="term" value="F:NAD+ kinase activity"/>
    <property type="evidence" value="ECO:0007669"/>
    <property type="project" value="UniProtKB-UniRule"/>
</dbReference>
<gene>
    <name evidence="6 7" type="primary">nadK</name>
    <name evidence="7" type="ORF">GCM10010831_07100</name>
</gene>
<comment type="similarity">
    <text evidence="6">Belongs to the NAD kinase family.</text>
</comment>
<dbReference type="GO" id="GO:0005524">
    <property type="term" value="F:ATP binding"/>
    <property type="evidence" value="ECO:0007669"/>
    <property type="project" value="UniProtKB-KW"/>
</dbReference>
<keyword evidence="2 6" id="KW-0418">Kinase</keyword>
<dbReference type="InterPro" id="IPR017438">
    <property type="entry name" value="ATP-NAD_kinase_N"/>
</dbReference>
<dbReference type="InterPro" id="IPR016064">
    <property type="entry name" value="NAD/diacylglycerol_kinase_sf"/>
</dbReference>
<dbReference type="Gene3D" id="2.60.200.30">
    <property type="entry name" value="Probable inorganic polyphosphate/atp-NAD kinase, domain 2"/>
    <property type="match status" value="1"/>
</dbReference>
<dbReference type="PANTHER" id="PTHR20275">
    <property type="entry name" value="NAD KINASE"/>
    <property type="match status" value="1"/>
</dbReference>
<feature type="binding site" evidence="6">
    <location>
        <begin position="188"/>
        <end position="193"/>
    </location>
    <ligand>
        <name>NAD(+)</name>
        <dbReference type="ChEBI" id="CHEBI:57540"/>
    </ligand>
</feature>
<dbReference type="InterPro" id="IPR017437">
    <property type="entry name" value="ATP-NAD_kinase_PpnK-typ_C"/>
</dbReference>
<feature type="binding site" evidence="6">
    <location>
        <position position="177"/>
    </location>
    <ligand>
        <name>NAD(+)</name>
        <dbReference type="ChEBI" id="CHEBI:57540"/>
    </ligand>
</feature>
<keyword evidence="1 6" id="KW-0808">Transferase</keyword>
<feature type="binding site" evidence="6">
    <location>
        <begin position="147"/>
        <end position="148"/>
    </location>
    <ligand>
        <name>NAD(+)</name>
        <dbReference type="ChEBI" id="CHEBI:57540"/>
    </ligand>
</feature>
<keyword evidence="6" id="KW-0067">ATP-binding</keyword>
<protein>
    <recommendedName>
        <fullName evidence="6">NAD kinase</fullName>
        <ecNumber evidence="6">2.7.1.23</ecNumber>
    </recommendedName>
    <alternativeName>
        <fullName evidence="6">ATP-dependent NAD kinase</fullName>
    </alternativeName>
</protein>
<evidence type="ECO:0000256" key="4">
    <source>
        <dbReference type="ARBA" id="ARBA00023027"/>
    </source>
</evidence>
<accession>A0A916ZR44</accession>
<sequence length="295" mass="33474">MKVALFGQFFYPDSGKYIKQLVSVLNDRGDEIWFEKKYFSLIDDEQILEISNPNLFENLNKSFDFFFCIGGDGTILSAIRFVKDLNIPMVGINTGRLGFLASIHKNEIKETLNSILSGKHAISQRSLIQVEAIPENSIEEKFSYALNEVAISRKDSTSMITIETWLNEDYLNAYWADGIIISTPTGSTGYSLSCGGPIVTPETKAMIITPIAPHNLNARPLVFPDHKKLRFKIHGREAFFLVSMDSRTYTLPAQTEIKIQKANFSIPLVQLHESSFLITLRKKLLWGEDRRNLEQ</sequence>
<dbReference type="EC" id="2.7.1.23" evidence="6"/>
<dbReference type="Proteomes" id="UP000599688">
    <property type="component" value="Unassembled WGS sequence"/>
</dbReference>
<dbReference type="Gene3D" id="3.40.50.10330">
    <property type="entry name" value="Probable inorganic polyphosphate/atp-NAD kinase, domain 1"/>
    <property type="match status" value="1"/>
</dbReference>
<dbReference type="GO" id="GO:0005737">
    <property type="term" value="C:cytoplasm"/>
    <property type="evidence" value="ECO:0007669"/>
    <property type="project" value="UniProtKB-SubCell"/>
</dbReference>
<evidence type="ECO:0000256" key="1">
    <source>
        <dbReference type="ARBA" id="ARBA00022679"/>
    </source>
</evidence>
<evidence type="ECO:0000256" key="5">
    <source>
        <dbReference type="ARBA" id="ARBA00047925"/>
    </source>
</evidence>
<comment type="caution">
    <text evidence="6">Lacks conserved residue(s) required for the propagation of feature annotation.</text>
</comment>
<name>A0A916ZR44_9FLAO</name>
<keyword evidence="3 6" id="KW-0521">NADP</keyword>